<evidence type="ECO:0000256" key="1">
    <source>
        <dbReference type="ARBA" id="ARBA00004324"/>
    </source>
</evidence>
<dbReference type="SMART" id="SM00544">
    <property type="entry name" value="MA3"/>
    <property type="match status" value="1"/>
</dbReference>
<keyword evidence="3" id="KW-0507">mRNA processing</keyword>
<feature type="compositionally biased region" description="Low complexity" evidence="6">
    <location>
        <begin position="661"/>
        <end position="688"/>
    </location>
</feature>
<evidence type="ECO:0000313" key="9">
    <source>
        <dbReference type="Proteomes" id="UP000005205"/>
    </source>
</evidence>
<dbReference type="GO" id="GO:0003723">
    <property type="term" value="F:RNA binding"/>
    <property type="evidence" value="ECO:0007669"/>
    <property type="project" value="InterPro"/>
</dbReference>
<dbReference type="Pfam" id="PF02847">
    <property type="entry name" value="MA3"/>
    <property type="match status" value="1"/>
</dbReference>
<evidence type="ECO:0000313" key="8">
    <source>
        <dbReference type="EnsemblMetazoa" id="XP_012062958.1"/>
    </source>
</evidence>
<gene>
    <name evidence="8" type="primary">105626263</name>
</gene>
<feature type="region of interest" description="Disordered" evidence="6">
    <location>
        <begin position="646"/>
        <end position="735"/>
    </location>
</feature>
<comment type="subcellular location">
    <subcellularLocation>
        <location evidence="1">Nucleus speckle</location>
    </subcellularLocation>
</comment>
<dbReference type="EMBL" id="ADTU01004653">
    <property type="status" value="NOT_ANNOTATED_CDS"/>
    <property type="molecule type" value="Genomic_DNA"/>
</dbReference>
<dbReference type="KEGG" id="acep:105626263"/>
<dbReference type="GO" id="GO:0016607">
    <property type="term" value="C:nuclear speck"/>
    <property type="evidence" value="ECO:0007669"/>
    <property type="project" value="UniProtKB-SubCell"/>
</dbReference>
<sequence>MKRSHSRRDEDENEERSRKRRDRKHDDSKELEHNGDPRNSRHYDDHRSSKRDSDHRSSRRNDHRSHRYNEDCEDLRDSDGEAGGKRNSPREEIGNRYYGEPDKARENLEDAKQKRTVDLLTSRTGGAYIPPAKLRMLQAEITDKSGAAYQRIAWEALKKSIHGYINKVNTSNIGIITRELLRENIIRGRGLLARSIIQAQAASPTFTPVYAALTSIINSKFPNIGELVLKRLVLQFKRGFKRNDKPLCISSGTFIAHLVNQRVAYEIIALEILTLLLETPTDDSVEVAIAFLKECGMKLTEVSRRGIEAIFEMLRNILHEGQLDKRVQYMIEVMFQIRKDGFKDHEAVLEELDLVEEEHQITHLIRLDDEMEAQDILNVFKFDTDYLASEEKYKQLCKEILGSDVSDSEGNDEDGEEESSDNDSSTEQTEGKEGVILDNTETNLTALRRTIYLTIHSSLDFEECAHKLMKMQLKPGQEIELCHMFLDCCAEMRTYEKFFGLLAGRFCAINKIYVTPFEQIFKDSYHTIHRLDTNKLRNVSKFFAHLLFTDSISWSVLSCIKLNEEDTTSSNRIFIKILFQELSEYMGLAKLNERVKDVTLQEVFEGLFPRDDPKNTRFAINFFTSIGLGGLTDDLREHLKSHPKSVAVPALITKEEEPSSSDESSSSSSSSNPSSSTTTSSIDSSSSSSEDEVPAKKKKKKVLHKQKENKLKDKKEEKTKKVPNKKKKGKTKKDK</sequence>
<dbReference type="GO" id="GO:0071013">
    <property type="term" value="C:catalytic step 2 spliceosome"/>
    <property type="evidence" value="ECO:0007669"/>
    <property type="project" value="TreeGrafter"/>
</dbReference>
<evidence type="ECO:0000256" key="3">
    <source>
        <dbReference type="ARBA" id="ARBA00022664"/>
    </source>
</evidence>
<dbReference type="InterPro" id="IPR050781">
    <property type="entry name" value="CWC22_splicing_factor"/>
</dbReference>
<feature type="region of interest" description="Disordered" evidence="6">
    <location>
        <begin position="1"/>
        <end position="112"/>
    </location>
</feature>
<dbReference type="AlphaFoldDB" id="A0A158NZK0"/>
<accession>A0A158NZK0</accession>
<name>A0A158NZK0_ATTCE</name>
<dbReference type="GO" id="GO:0000398">
    <property type="term" value="P:mRNA splicing, via spliceosome"/>
    <property type="evidence" value="ECO:0007669"/>
    <property type="project" value="TreeGrafter"/>
</dbReference>
<keyword evidence="9" id="KW-1185">Reference proteome</keyword>
<evidence type="ECO:0000256" key="4">
    <source>
        <dbReference type="ARBA" id="ARBA00023187"/>
    </source>
</evidence>
<dbReference type="SMART" id="SM00543">
    <property type="entry name" value="MIF4G"/>
    <property type="match status" value="1"/>
</dbReference>
<evidence type="ECO:0000256" key="5">
    <source>
        <dbReference type="ARBA" id="ARBA00023242"/>
    </source>
</evidence>
<dbReference type="SUPFAM" id="SSF48371">
    <property type="entry name" value="ARM repeat"/>
    <property type="match status" value="1"/>
</dbReference>
<protein>
    <recommendedName>
        <fullName evidence="7">MI domain-containing protein</fullName>
    </recommendedName>
</protein>
<dbReference type="InterPro" id="IPR003890">
    <property type="entry name" value="MIF4G-like_typ-3"/>
</dbReference>
<dbReference type="Proteomes" id="UP000005205">
    <property type="component" value="Unassembled WGS sequence"/>
</dbReference>
<evidence type="ECO:0000259" key="7">
    <source>
        <dbReference type="PROSITE" id="PS51366"/>
    </source>
</evidence>
<keyword evidence="4" id="KW-0508">mRNA splicing</keyword>
<evidence type="ECO:0000256" key="2">
    <source>
        <dbReference type="ARBA" id="ARBA00006856"/>
    </source>
</evidence>
<feature type="compositionally biased region" description="Basic and acidic residues" evidence="6">
    <location>
        <begin position="24"/>
        <end position="60"/>
    </location>
</feature>
<dbReference type="PANTHER" id="PTHR18034">
    <property type="entry name" value="CELL CYCLE CONTROL PROTEIN CWF22-RELATED"/>
    <property type="match status" value="1"/>
</dbReference>
<dbReference type="PANTHER" id="PTHR18034:SF3">
    <property type="entry name" value="PRE-MRNA-SPLICING FACTOR CWC22 HOMOLOG"/>
    <property type="match status" value="1"/>
</dbReference>
<dbReference type="InterPro" id="IPR016024">
    <property type="entry name" value="ARM-type_fold"/>
</dbReference>
<dbReference type="EnsemblMetazoa" id="XM_012207568.1">
    <property type="protein sequence ID" value="XP_012062958.1"/>
    <property type="gene ID" value="LOC105626263"/>
</dbReference>
<dbReference type="FunFam" id="1.25.40.180:FF:000004">
    <property type="entry name" value="pre-mRNA-splicing factor CWC22 homolog"/>
    <property type="match status" value="1"/>
</dbReference>
<comment type="similarity">
    <text evidence="2">Belongs to the CWC22 family.</text>
</comment>
<dbReference type="eggNOG" id="KOG2140">
    <property type="taxonomic scope" value="Eukaryota"/>
</dbReference>
<organism evidence="8 9">
    <name type="scientific">Atta cephalotes</name>
    <name type="common">Leafcutter ant</name>
    <dbReference type="NCBI Taxonomy" id="12957"/>
    <lineage>
        <taxon>Eukaryota</taxon>
        <taxon>Metazoa</taxon>
        <taxon>Ecdysozoa</taxon>
        <taxon>Arthropoda</taxon>
        <taxon>Hexapoda</taxon>
        <taxon>Insecta</taxon>
        <taxon>Pterygota</taxon>
        <taxon>Neoptera</taxon>
        <taxon>Endopterygota</taxon>
        <taxon>Hymenoptera</taxon>
        <taxon>Apocrita</taxon>
        <taxon>Aculeata</taxon>
        <taxon>Formicoidea</taxon>
        <taxon>Formicidae</taxon>
        <taxon>Myrmicinae</taxon>
        <taxon>Atta</taxon>
    </lineage>
</organism>
<dbReference type="OMA" id="ILTEDMR"/>
<dbReference type="STRING" id="12957.A0A158NZK0"/>
<dbReference type="Gene3D" id="1.25.40.180">
    <property type="match status" value="1"/>
</dbReference>
<dbReference type="OrthoDB" id="1924287at2759"/>
<feature type="compositionally biased region" description="Basic residues" evidence="6">
    <location>
        <begin position="721"/>
        <end position="735"/>
    </location>
</feature>
<dbReference type="Pfam" id="PF02854">
    <property type="entry name" value="MIF4G"/>
    <property type="match status" value="1"/>
</dbReference>
<evidence type="ECO:0000256" key="6">
    <source>
        <dbReference type="SAM" id="MobiDB-lite"/>
    </source>
</evidence>
<feature type="compositionally biased region" description="Basic and acidic residues" evidence="6">
    <location>
        <begin position="67"/>
        <end position="112"/>
    </location>
</feature>
<reference evidence="8" key="2">
    <citation type="submission" date="2016-04" db="UniProtKB">
        <authorList>
            <consortium name="EnsemblMetazoa"/>
        </authorList>
    </citation>
    <scope>IDENTIFICATION</scope>
</reference>
<dbReference type="PROSITE" id="PS51366">
    <property type="entry name" value="MI"/>
    <property type="match status" value="1"/>
</dbReference>
<proteinExistence type="inferred from homology"/>
<feature type="compositionally biased region" description="Basic and acidic residues" evidence="6">
    <location>
        <begin position="705"/>
        <end position="720"/>
    </location>
</feature>
<dbReference type="InterPro" id="IPR003891">
    <property type="entry name" value="Initiation_fac_eIF4g_MI"/>
</dbReference>
<feature type="region of interest" description="Disordered" evidence="6">
    <location>
        <begin position="404"/>
        <end position="436"/>
    </location>
</feature>
<dbReference type="InParanoid" id="A0A158NZK0"/>
<keyword evidence="5" id="KW-0539">Nucleus</keyword>
<feature type="domain" description="MI" evidence="7">
    <location>
        <begin position="446"/>
        <end position="562"/>
    </location>
</feature>
<feature type="compositionally biased region" description="Acidic residues" evidence="6">
    <location>
        <begin position="406"/>
        <end position="421"/>
    </location>
</feature>
<reference evidence="9" key="1">
    <citation type="journal article" date="2011" name="PLoS Genet.">
        <title>The genome sequence of the leaf-cutter ant Atta cephalotes reveals insights into its obligate symbiotic lifestyle.</title>
        <authorList>
            <person name="Suen G."/>
            <person name="Teiling C."/>
            <person name="Li L."/>
            <person name="Holt C."/>
            <person name="Abouheif E."/>
            <person name="Bornberg-Bauer E."/>
            <person name="Bouffard P."/>
            <person name="Caldera E.J."/>
            <person name="Cash E."/>
            <person name="Cavanaugh A."/>
            <person name="Denas O."/>
            <person name="Elhaik E."/>
            <person name="Fave M.J."/>
            <person name="Gadau J."/>
            <person name="Gibson J.D."/>
            <person name="Graur D."/>
            <person name="Grubbs K.J."/>
            <person name="Hagen D.E."/>
            <person name="Harkins T.T."/>
            <person name="Helmkampf M."/>
            <person name="Hu H."/>
            <person name="Johnson B.R."/>
            <person name="Kim J."/>
            <person name="Marsh S.E."/>
            <person name="Moeller J.A."/>
            <person name="Munoz-Torres M.C."/>
            <person name="Murphy M.C."/>
            <person name="Naughton M.C."/>
            <person name="Nigam S."/>
            <person name="Overson R."/>
            <person name="Rajakumar R."/>
            <person name="Reese J.T."/>
            <person name="Scott J.J."/>
            <person name="Smith C.R."/>
            <person name="Tao S."/>
            <person name="Tsutsui N.D."/>
            <person name="Viljakainen L."/>
            <person name="Wissler L."/>
            <person name="Yandell M.D."/>
            <person name="Zimmer F."/>
            <person name="Taylor J."/>
            <person name="Slater S.C."/>
            <person name="Clifton S.W."/>
            <person name="Warren W.C."/>
            <person name="Elsik C.G."/>
            <person name="Smith C.D."/>
            <person name="Weinstock G.M."/>
            <person name="Gerardo N.M."/>
            <person name="Currie C.R."/>
        </authorList>
    </citation>
    <scope>NUCLEOTIDE SEQUENCE [LARGE SCALE GENOMIC DNA]</scope>
</reference>